<gene>
    <name evidence="4" type="ORF">ENP34_05025</name>
</gene>
<sequence>MRTVNLQTAKPRYRVTRRDFLKRAMLVGVTLSSGGTLLAACRQEQPAASPAVTPAPPTPAAAATPAHAQTPQAGAAPVVTLDFTIWTFDRESVQGYIDGWQQANGGKYTARLSDIDWGQYHDTMVANFVAGNMPDIMYVSDHWLAEWASAGWLVPLKDVFPAEEVDKLAEGMFPYAIAGMTFEDQLYGLPYYADPIGFIYNTRHYREAGITKDPETWDDVLEHARTIKQKGIAQYPIGFGWSQDEPFSIEVVTAMLMSRGEEFFDDNLDPTFLKPNSTLEQHIRWVKTALDEGLMNPESLQRDGVADGQAMMAGVQTYGMTRASGMAQWQTSTESAEAGNFKLIPNPGETHQTLGFVRFYGVTKKLAERDQAAKEAGWSFMYYFAGPGPKGDWPVVKAWVRKWGLGFGPMELFQDPEVRELFGKWTDVDVLEQIAKNARARKLTPWYPSWDVFTRAELQRAYLGQVTVEEAIQNIADQWEQLRKEFEG</sequence>
<name>A0A831X830_9BACT</name>
<comment type="caution">
    <text evidence="4">The sequence shown here is derived from an EMBL/GenBank/DDBJ whole genome shotgun (WGS) entry which is preliminary data.</text>
</comment>
<dbReference type="InterPro" id="IPR050490">
    <property type="entry name" value="Bact_solute-bd_prot1"/>
</dbReference>
<dbReference type="GO" id="GO:0042597">
    <property type="term" value="C:periplasmic space"/>
    <property type="evidence" value="ECO:0007669"/>
    <property type="project" value="UniProtKB-SubCell"/>
</dbReference>
<evidence type="ECO:0000256" key="1">
    <source>
        <dbReference type="ARBA" id="ARBA00004418"/>
    </source>
</evidence>
<evidence type="ECO:0000313" key="4">
    <source>
        <dbReference type="EMBL" id="HEG90790.1"/>
    </source>
</evidence>
<dbReference type="EMBL" id="DSIY01000118">
    <property type="protein sequence ID" value="HEG90790.1"/>
    <property type="molecule type" value="Genomic_DNA"/>
</dbReference>
<dbReference type="PROSITE" id="PS51318">
    <property type="entry name" value="TAT"/>
    <property type="match status" value="1"/>
</dbReference>
<dbReference type="AlphaFoldDB" id="A0A831X830"/>
<accession>A0A831X830</accession>
<dbReference type="PANTHER" id="PTHR43649">
    <property type="entry name" value="ARABINOSE-BINDING PROTEIN-RELATED"/>
    <property type="match status" value="1"/>
</dbReference>
<evidence type="ECO:0000256" key="3">
    <source>
        <dbReference type="SAM" id="MobiDB-lite"/>
    </source>
</evidence>
<dbReference type="InterPro" id="IPR006059">
    <property type="entry name" value="SBP"/>
</dbReference>
<dbReference type="Gene3D" id="3.40.190.10">
    <property type="entry name" value="Periplasmic binding protein-like II"/>
    <property type="match status" value="1"/>
</dbReference>
<organism evidence="4">
    <name type="scientific">Thermorudis peleae</name>
    <dbReference type="NCBI Taxonomy" id="1382356"/>
    <lineage>
        <taxon>Bacteria</taxon>
        <taxon>Pseudomonadati</taxon>
        <taxon>Thermomicrobiota</taxon>
        <taxon>Thermomicrobia</taxon>
        <taxon>Thermomicrobia incertae sedis</taxon>
        <taxon>Thermorudis</taxon>
    </lineage>
</organism>
<comment type="subcellular location">
    <subcellularLocation>
        <location evidence="1">Periplasm</location>
    </subcellularLocation>
</comment>
<evidence type="ECO:0000256" key="2">
    <source>
        <dbReference type="ARBA" id="ARBA00008520"/>
    </source>
</evidence>
<proteinExistence type="inferred from homology"/>
<dbReference type="InterPro" id="IPR006311">
    <property type="entry name" value="TAT_signal"/>
</dbReference>
<reference evidence="4" key="1">
    <citation type="journal article" date="2020" name="mSystems">
        <title>Genome- and Community-Level Interaction Insights into Carbon Utilization and Element Cycling Functions of Hydrothermarchaeota in Hydrothermal Sediment.</title>
        <authorList>
            <person name="Zhou Z."/>
            <person name="Liu Y."/>
            <person name="Xu W."/>
            <person name="Pan J."/>
            <person name="Luo Z.H."/>
            <person name="Li M."/>
        </authorList>
    </citation>
    <scope>NUCLEOTIDE SEQUENCE [LARGE SCALE GENOMIC DNA]</scope>
    <source>
        <strain evidence="4">SpSt-210</strain>
    </source>
</reference>
<protein>
    <submittedName>
        <fullName evidence="4">Extracellular solute-binding protein</fullName>
    </submittedName>
</protein>
<comment type="similarity">
    <text evidence="2">Belongs to the bacterial solute-binding protein 1 family.</text>
</comment>
<feature type="compositionally biased region" description="Low complexity" evidence="3">
    <location>
        <begin position="60"/>
        <end position="71"/>
    </location>
</feature>
<dbReference type="SUPFAM" id="SSF53850">
    <property type="entry name" value="Periplasmic binding protein-like II"/>
    <property type="match status" value="1"/>
</dbReference>
<dbReference type="Pfam" id="PF01547">
    <property type="entry name" value="SBP_bac_1"/>
    <property type="match status" value="1"/>
</dbReference>
<dbReference type="PANTHER" id="PTHR43649:SF12">
    <property type="entry name" value="DIACETYLCHITOBIOSE BINDING PROTEIN DASA"/>
    <property type="match status" value="1"/>
</dbReference>
<feature type="region of interest" description="Disordered" evidence="3">
    <location>
        <begin position="48"/>
        <end position="71"/>
    </location>
</feature>